<sequence length="128" mass="14670">MTPKLYLIPCVISFVRTAIPFTQEPQRDKPANVQPYYLYGSKPLNIAYSHIYSSYRNFVGPPHFKTICRLLGYQGIAVVMEELLKIVKSLLQGTILQYVKTLIEVMPKICRLPRHEYGSPGQLIVAER</sequence>
<dbReference type="GO" id="GO:0031267">
    <property type="term" value="F:small GTPase binding"/>
    <property type="evidence" value="ECO:0007669"/>
    <property type="project" value="InterPro"/>
</dbReference>
<reference evidence="1" key="2">
    <citation type="submission" date="2025-08" db="UniProtKB">
        <authorList>
            <consortium name="Ensembl"/>
        </authorList>
    </citation>
    <scope>IDENTIFICATION</scope>
</reference>
<keyword evidence="2" id="KW-1185">Reference proteome</keyword>
<dbReference type="GO" id="GO:0030833">
    <property type="term" value="P:regulation of actin filament polymerization"/>
    <property type="evidence" value="ECO:0007669"/>
    <property type="project" value="InterPro"/>
</dbReference>
<dbReference type="PANTHER" id="PTHR12195">
    <property type="entry name" value="CYTOPLASMIC FMR1-INTERACTING PROTEIN-RELATED"/>
    <property type="match status" value="1"/>
</dbReference>
<dbReference type="Proteomes" id="UP000314982">
    <property type="component" value="Unassembled WGS sequence"/>
</dbReference>
<organism evidence="1 2">
    <name type="scientific">Hucho hucho</name>
    <name type="common">huchen</name>
    <dbReference type="NCBI Taxonomy" id="62062"/>
    <lineage>
        <taxon>Eukaryota</taxon>
        <taxon>Metazoa</taxon>
        <taxon>Chordata</taxon>
        <taxon>Craniata</taxon>
        <taxon>Vertebrata</taxon>
        <taxon>Euteleostomi</taxon>
        <taxon>Actinopterygii</taxon>
        <taxon>Neopterygii</taxon>
        <taxon>Teleostei</taxon>
        <taxon>Protacanthopterygii</taxon>
        <taxon>Salmoniformes</taxon>
        <taxon>Salmonidae</taxon>
        <taxon>Salmoninae</taxon>
        <taxon>Hucho</taxon>
    </lineage>
</organism>
<reference evidence="1" key="3">
    <citation type="submission" date="2025-09" db="UniProtKB">
        <authorList>
            <consortium name="Ensembl"/>
        </authorList>
    </citation>
    <scope>IDENTIFICATION</scope>
</reference>
<dbReference type="Pfam" id="PF05994">
    <property type="entry name" value="FragX_IP"/>
    <property type="match status" value="1"/>
</dbReference>
<proteinExistence type="predicted"/>
<evidence type="ECO:0000313" key="1">
    <source>
        <dbReference type="Ensembl" id="ENSHHUP00000013147.1"/>
    </source>
</evidence>
<dbReference type="Ensembl" id="ENSHHUT00000013572.1">
    <property type="protein sequence ID" value="ENSHHUP00000013147.1"/>
    <property type="gene ID" value="ENSHHUG00000008069.1"/>
</dbReference>
<dbReference type="InterPro" id="IPR008081">
    <property type="entry name" value="Cytoplasmic_FMR1-int"/>
</dbReference>
<evidence type="ECO:0000313" key="2">
    <source>
        <dbReference type="Proteomes" id="UP000314982"/>
    </source>
</evidence>
<dbReference type="GeneTree" id="ENSGT00500000044831"/>
<reference evidence="2" key="1">
    <citation type="submission" date="2018-06" db="EMBL/GenBank/DDBJ databases">
        <title>Genome assembly of Danube salmon.</title>
        <authorList>
            <person name="Macqueen D.J."/>
            <person name="Gundappa M.K."/>
        </authorList>
    </citation>
    <scope>NUCLEOTIDE SEQUENCE [LARGE SCALE GENOMIC DNA]</scope>
</reference>
<protein>
    <submittedName>
        <fullName evidence="1">Uncharacterized protein</fullName>
    </submittedName>
</protein>
<name>A0A4W5KAX1_9TELE</name>
<accession>A0A4W5KAX1</accession>
<dbReference type="AlphaFoldDB" id="A0A4W5KAX1"/>